<evidence type="ECO:0000313" key="4">
    <source>
        <dbReference type="Proteomes" id="UP000409037"/>
    </source>
</evidence>
<dbReference type="RefSeq" id="WP_150799533.1">
    <property type="nucleotide sequence ID" value="NZ_CABVHU010000011.1"/>
</dbReference>
<dbReference type="PANTHER" id="PTHR34322">
    <property type="entry name" value="TRANSPOSASE, Y1_TNP DOMAIN-CONTAINING"/>
    <property type="match status" value="1"/>
</dbReference>
<dbReference type="SUPFAM" id="SSF143422">
    <property type="entry name" value="Transposase IS200-like"/>
    <property type="match status" value="1"/>
</dbReference>
<dbReference type="Proteomes" id="UP000409037">
    <property type="component" value="Unassembled WGS sequence"/>
</dbReference>
<feature type="domain" description="Transposase IS200-like" evidence="2">
    <location>
        <begin position="9"/>
        <end position="125"/>
    </location>
</feature>
<dbReference type="InterPro" id="IPR036515">
    <property type="entry name" value="Transposase_17_sf"/>
</dbReference>
<dbReference type="OrthoDB" id="9814067at2"/>
<dbReference type="GO" id="GO:0004803">
    <property type="term" value="F:transposase activity"/>
    <property type="evidence" value="ECO:0007669"/>
    <property type="project" value="InterPro"/>
</dbReference>
<dbReference type="EMBL" id="CABVHU010000011">
    <property type="protein sequence ID" value="VVO20413.1"/>
    <property type="molecule type" value="Genomic_DNA"/>
</dbReference>
<dbReference type="Gene3D" id="3.30.70.1290">
    <property type="entry name" value="Transposase IS200-like"/>
    <property type="match status" value="1"/>
</dbReference>
<name>A0A5E7DS84_PSEFL</name>
<gene>
    <name evidence="3" type="ORF">PS833_04153</name>
</gene>
<accession>A0A5E7DS84</accession>
<dbReference type="InterPro" id="IPR002686">
    <property type="entry name" value="Transposase_17"/>
</dbReference>
<organism evidence="3 4">
    <name type="scientific">Pseudomonas fluorescens</name>
    <dbReference type="NCBI Taxonomy" id="294"/>
    <lineage>
        <taxon>Bacteria</taxon>
        <taxon>Pseudomonadati</taxon>
        <taxon>Pseudomonadota</taxon>
        <taxon>Gammaproteobacteria</taxon>
        <taxon>Pseudomonadales</taxon>
        <taxon>Pseudomonadaceae</taxon>
        <taxon>Pseudomonas</taxon>
    </lineage>
</organism>
<dbReference type="SMART" id="SM01321">
    <property type="entry name" value="Y1_Tnp"/>
    <property type="match status" value="1"/>
</dbReference>
<protein>
    <recommendedName>
        <fullName evidence="2">Transposase IS200-like domain-containing protein</fullName>
    </recommendedName>
</protein>
<dbReference type="AlphaFoldDB" id="A0A5E7DS84"/>
<evidence type="ECO:0000256" key="1">
    <source>
        <dbReference type="SAM" id="MobiDB-lite"/>
    </source>
</evidence>
<feature type="region of interest" description="Disordered" evidence="1">
    <location>
        <begin position="222"/>
        <end position="245"/>
    </location>
</feature>
<dbReference type="Pfam" id="PF01797">
    <property type="entry name" value="Y1_Tnp"/>
    <property type="match status" value="1"/>
</dbReference>
<dbReference type="GO" id="GO:0003677">
    <property type="term" value="F:DNA binding"/>
    <property type="evidence" value="ECO:0007669"/>
    <property type="project" value="InterPro"/>
</dbReference>
<evidence type="ECO:0000313" key="3">
    <source>
        <dbReference type="EMBL" id="VVO20413.1"/>
    </source>
</evidence>
<dbReference type="PANTHER" id="PTHR34322:SF2">
    <property type="entry name" value="TRANSPOSASE IS200-LIKE DOMAIN-CONTAINING PROTEIN"/>
    <property type="match status" value="1"/>
</dbReference>
<reference evidence="3 4" key="1">
    <citation type="submission" date="2019-09" db="EMBL/GenBank/DDBJ databases">
        <authorList>
            <person name="Chandra G."/>
            <person name="Truman W A."/>
        </authorList>
    </citation>
    <scope>NUCLEOTIDE SEQUENCE [LARGE SCALE GENOMIC DNA]</scope>
    <source>
        <strain evidence="3">PS833</strain>
    </source>
</reference>
<dbReference type="GO" id="GO:0006313">
    <property type="term" value="P:DNA transposition"/>
    <property type="evidence" value="ECO:0007669"/>
    <property type="project" value="InterPro"/>
</dbReference>
<evidence type="ECO:0000259" key="2">
    <source>
        <dbReference type="SMART" id="SM01321"/>
    </source>
</evidence>
<proteinExistence type="predicted"/>
<sequence length="245" mass="28379">MPRTGRVVLPNYPHHVVQRGHNRQVVFADAVDFKRYLSDLRELKEAFGVKVYAYCLMTNHVHLLLAPGDIPSTLGQLMKTLAARMTRYRNKLEGRSGTLWESRYKSSVVQSDTYLLACSRYIELNPVRARIALRAEDYPWSSYRLRLLEPSENNWLDIDPCFKALGASELLRRNRYRDFVEQVTPNGELELIRGALQRGQLTGTCRFVDEIEHITGRRIISRKQGRPAKKNLRENERKGKNPLPT</sequence>